<evidence type="ECO:0000256" key="9">
    <source>
        <dbReference type="PROSITE-ProRule" id="PRU00236"/>
    </source>
</evidence>
<accession>A0A8H5FY63</accession>
<evidence type="ECO:0000256" key="5">
    <source>
        <dbReference type="ARBA" id="ARBA00022723"/>
    </source>
</evidence>
<evidence type="ECO:0000256" key="8">
    <source>
        <dbReference type="ARBA" id="ARBA00023128"/>
    </source>
</evidence>
<dbReference type="SUPFAM" id="SSF52467">
    <property type="entry name" value="DHS-like NAD/FAD-binding domain"/>
    <property type="match status" value="1"/>
</dbReference>
<feature type="binding site" evidence="9">
    <location>
        <position position="367"/>
    </location>
    <ligand>
        <name>Zn(2+)</name>
        <dbReference type="ChEBI" id="CHEBI:29105"/>
    </ligand>
</feature>
<dbReference type="Gene3D" id="3.40.50.1220">
    <property type="entry name" value="TPP-binding domain"/>
    <property type="match status" value="1"/>
</dbReference>
<dbReference type="Gene3D" id="3.30.1600.10">
    <property type="entry name" value="SIR2/SIRT2 'Small Domain"/>
    <property type="match status" value="1"/>
</dbReference>
<proteinExistence type="inferred from homology"/>
<feature type="binding site" evidence="9">
    <location>
        <position position="364"/>
    </location>
    <ligand>
        <name>Zn(2+)</name>
        <dbReference type="ChEBI" id="CHEBI:29105"/>
    </ligand>
</feature>
<feature type="compositionally biased region" description="Basic residues" evidence="10">
    <location>
        <begin position="375"/>
        <end position="384"/>
    </location>
</feature>
<dbReference type="InterPro" id="IPR003000">
    <property type="entry name" value="Sirtuin"/>
</dbReference>
<feature type="region of interest" description="Disordered" evidence="10">
    <location>
        <begin position="502"/>
        <end position="545"/>
    </location>
</feature>
<keyword evidence="13" id="KW-1185">Reference proteome</keyword>
<evidence type="ECO:0000313" key="13">
    <source>
        <dbReference type="Proteomes" id="UP000559256"/>
    </source>
</evidence>
<feature type="region of interest" description="Disordered" evidence="10">
    <location>
        <begin position="368"/>
        <end position="401"/>
    </location>
</feature>
<feature type="active site" description="Proton acceptor" evidence="9">
    <location>
        <position position="332"/>
    </location>
</feature>
<feature type="compositionally biased region" description="Low complexity" evidence="10">
    <location>
        <begin position="506"/>
        <end position="523"/>
    </location>
</feature>
<feature type="binding site" evidence="9">
    <location>
        <position position="343"/>
    </location>
    <ligand>
        <name>Zn(2+)</name>
        <dbReference type="ChEBI" id="CHEBI:29105"/>
    </ligand>
</feature>
<reference evidence="12 13" key="1">
    <citation type="journal article" date="2020" name="ISME J.">
        <title>Uncovering the hidden diversity of litter-decomposition mechanisms in mushroom-forming fungi.</title>
        <authorList>
            <person name="Floudas D."/>
            <person name="Bentzer J."/>
            <person name="Ahren D."/>
            <person name="Johansson T."/>
            <person name="Persson P."/>
            <person name="Tunlid A."/>
        </authorList>
    </citation>
    <scope>NUCLEOTIDE SEQUENCE [LARGE SCALE GENOMIC DNA]</scope>
    <source>
        <strain evidence="12 13">CBS 291.85</strain>
    </source>
</reference>
<dbReference type="Pfam" id="PF02146">
    <property type="entry name" value="SIR2"/>
    <property type="match status" value="1"/>
</dbReference>
<evidence type="ECO:0000256" key="3">
    <source>
        <dbReference type="ARBA" id="ARBA00006924"/>
    </source>
</evidence>
<feature type="domain" description="Deacetylase sirtuin-type" evidence="11">
    <location>
        <begin position="207"/>
        <end position="495"/>
    </location>
</feature>
<organism evidence="12 13">
    <name type="scientific">Tetrapyrgos nigripes</name>
    <dbReference type="NCBI Taxonomy" id="182062"/>
    <lineage>
        <taxon>Eukaryota</taxon>
        <taxon>Fungi</taxon>
        <taxon>Dikarya</taxon>
        <taxon>Basidiomycota</taxon>
        <taxon>Agaricomycotina</taxon>
        <taxon>Agaricomycetes</taxon>
        <taxon>Agaricomycetidae</taxon>
        <taxon>Agaricales</taxon>
        <taxon>Marasmiineae</taxon>
        <taxon>Marasmiaceae</taxon>
        <taxon>Tetrapyrgos</taxon>
    </lineage>
</organism>
<dbReference type="PANTHER" id="PTHR11085">
    <property type="entry name" value="NAD-DEPENDENT PROTEIN DEACYLASE SIRTUIN-5, MITOCHONDRIAL-RELATED"/>
    <property type="match status" value="1"/>
</dbReference>
<dbReference type="GO" id="GO:0046872">
    <property type="term" value="F:metal ion binding"/>
    <property type="evidence" value="ECO:0007669"/>
    <property type="project" value="UniProtKB-KW"/>
</dbReference>
<dbReference type="InterPro" id="IPR050134">
    <property type="entry name" value="NAD-dep_sirtuin_deacylases"/>
</dbReference>
<keyword evidence="4" id="KW-0808">Transferase</keyword>
<dbReference type="Proteomes" id="UP000559256">
    <property type="component" value="Unassembled WGS sequence"/>
</dbReference>
<evidence type="ECO:0000256" key="10">
    <source>
        <dbReference type="SAM" id="MobiDB-lite"/>
    </source>
</evidence>
<dbReference type="EMBL" id="JAACJM010000064">
    <property type="protein sequence ID" value="KAF5353082.1"/>
    <property type="molecule type" value="Genomic_DNA"/>
</dbReference>
<evidence type="ECO:0000256" key="2">
    <source>
        <dbReference type="ARBA" id="ARBA00004173"/>
    </source>
</evidence>
<evidence type="ECO:0000256" key="7">
    <source>
        <dbReference type="ARBA" id="ARBA00023027"/>
    </source>
</evidence>
<dbReference type="InterPro" id="IPR026591">
    <property type="entry name" value="Sirtuin_cat_small_dom_sf"/>
</dbReference>
<dbReference type="GO" id="GO:0070403">
    <property type="term" value="F:NAD+ binding"/>
    <property type="evidence" value="ECO:0007669"/>
    <property type="project" value="InterPro"/>
</dbReference>
<feature type="region of interest" description="Disordered" evidence="10">
    <location>
        <begin position="580"/>
        <end position="605"/>
    </location>
</feature>
<evidence type="ECO:0000259" key="11">
    <source>
        <dbReference type="PROSITE" id="PS50305"/>
    </source>
</evidence>
<keyword evidence="5 9" id="KW-0479">Metal-binding</keyword>
<dbReference type="GO" id="GO:0046970">
    <property type="term" value="F:histone H4K16 deacetylase activity, NAD-dependent"/>
    <property type="evidence" value="ECO:0007669"/>
    <property type="project" value="TreeGrafter"/>
</dbReference>
<feature type="binding site" evidence="9">
    <location>
        <position position="340"/>
    </location>
    <ligand>
        <name>Zn(2+)</name>
        <dbReference type="ChEBI" id="CHEBI:29105"/>
    </ligand>
</feature>
<dbReference type="InterPro" id="IPR026590">
    <property type="entry name" value="Ssirtuin_cat_dom"/>
</dbReference>
<sequence>MTQHQAQSVGVKGFAAHVAHPQSLAPALNPLSAANNAHTDTPPPPNEPNGLTVPVDLLSLQVRAFLAAAEDVGIDTDTLGQLLRIVEGKEDRTAAVEIEEDEEWLPGKDMEEPDLEELDISVLFNRIAGDEEDPWSPEEVKEMMHFLKERGMGHFLRKYVVQCEIPIPKLLRAFGINLCPELRVQSPGVMVYFLKVAMSRELRLRDKLPQYSTVQDAVSLIRNSKRILILTGAGISVSCGIPDFRSRDGIYSQLGDYELDDPQQMFDINYFRENPAVFYSFASKIYPSNFRPSPCHRFIKAVEDKGQLLRNYTQNIDTLETAAGVQRVLQCHGSFATASCLACRRHVPGKEIEEEILRRRVPLCPVCNPTPAPSKGKKKGKKKARGEWDSNDEDESDGPTYPSGIMKPDITFFGEKLTNEFDRSLEDDREKVDLLLVIGTSLKVAPVADILSHLPHSVPQILINKTPVRHINPDIILLGNADDIVMHLCGLLGWELPPEAPKPLESVESTPSSMSSSGASTPHSLPPRGTLKRRSSVGVSEGTQVPTRVGDSHVWLFSGAEGDKWLANLERELEIQRESLNGNSIEQSGSDREHYGSVQKKARHW</sequence>
<dbReference type="OrthoDB" id="420264at2759"/>
<keyword evidence="8" id="KW-0496">Mitochondrion</keyword>
<dbReference type="AlphaFoldDB" id="A0A8H5FY63"/>
<comment type="subcellular location">
    <subcellularLocation>
        <location evidence="2">Mitochondrion</location>
    </subcellularLocation>
</comment>
<protein>
    <recommendedName>
        <fullName evidence="11">Deacetylase sirtuin-type domain-containing protein</fullName>
    </recommendedName>
</protein>
<comment type="similarity">
    <text evidence="3">Belongs to the sirtuin family. Class I subfamily.</text>
</comment>
<dbReference type="GO" id="GO:0005634">
    <property type="term" value="C:nucleus"/>
    <property type="evidence" value="ECO:0007669"/>
    <property type="project" value="TreeGrafter"/>
</dbReference>
<evidence type="ECO:0000256" key="6">
    <source>
        <dbReference type="ARBA" id="ARBA00022833"/>
    </source>
</evidence>
<keyword evidence="6 9" id="KW-0862">Zinc</keyword>
<evidence type="ECO:0000313" key="12">
    <source>
        <dbReference type="EMBL" id="KAF5353082.1"/>
    </source>
</evidence>
<comment type="caution">
    <text evidence="12">The sequence shown here is derived from an EMBL/GenBank/DDBJ whole genome shotgun (WGS) entry which is preliminary data.</text>
</comment>
<keyword evidence="7" id="KW-0520">NAD</keyword>
<name>A0A8H5FY63_9AGAR</name>
<gene>
    <name evidence="12" type="ORF">D9758_008747</name>
</gene>
<comment type="cofactor">
    <cofactor evidence="1">
        <name>Zn(2+)</name>
        <dbReference type="ChEBI" id="CHEBI:29105"/>
    </cofactor>
</comment>
<dbReference type="PANTHER" id="PTHR11085:SF9">
    <property type="entry name" value="NAD-DEPENDENT PROTEIN DEACETYLASE SIRTUIN-1"/>
    <property type="match status" value="1"/>
</dbReference>
<dbReference type="InterPro" id="IPR029035">
    <property type="entry name" value="DHS-like_NAD/FAD-binding_dom"/>
</dbReference>
<dbReference type="GO" id="GO:0005739">
    <property type="term" value="C:mitochondrion"/>
    <property type="evidence" value="ECO:0007669"/>
    <property type="project" value="UniProtKB-SubCell"/>
</dbReference>
<dbReference type="PROSITE" id="PS50305">
    <property type="entry name" value="SIRTUIN"/>
    <property type="match status" value="1"/>
</dbReference>
<evidence type="ECO:0000256" key="4">
    <source>
        <dbReference type="ARBA" id="ARBA00022679"/>
    </source>
</evidence>
<evidence type="ECO:0000256" key="1">
    <source>
        <dbReference type="ARBA" id="ARBA00001947"/>
    </source>
</evidence>